<name>A0A6P2C7N6_9ACTN</name>
<dbReference type="GO" id="GO:0005524">
    <property type="term" value="F:ATP binding"/>
    <property type="evidence" value="ECO:0007669"/>
    <property type="project" value="UniProtKB-KW"/>
</dbReference>
<dbReference type="InterPro" id="IPR003439">
    <property type="entry name" value="ABC_transporter-like_ATP-bd"/>
</dbReference>
<evidence type="ECO:0000256" key="6">
    <source>
        <dbReference type="ARBA" id="ARBA00022967"/>
    </source>
</evidence>
<dbReference type="InterPro" id="IPR050763">
    <property type="entry name" value="ABC_transporter_ATP-binding"/>
</dbReference>
<dbReference type="AlphaFoldDB" id="A0A6P2C7N6"/>
<evidence type="ECO:0000313" key="13">
    <source>
        <dbReference type="Proteomes" id="UP000460272"/>
    </source>
</evidence>
<dbReference type="OrthoDB" id="9804819at2"/>
<dbReference type="SUPFAM" id="SSF52540">
    <property type="entry name" value="P-loop containing nucleoside triphosphate hydrolases"/>
    <property type="match status" value="1"/>
</dbReference>
<keyword evidence="3" id="KW-1003">Cell membrane</keyword>
<dbReference type="PANTHER" id="PTHR42711:SF19">
    <property type="entry name" value="DOXORUBICIN RESISTANCE ATP-BINDING PROTEIN DRRA"/>
    <property type="match status" value="1"/>
</dbReference>
<evidence type="ECO:0000256" key="9">
    <source>
        <dbReference type="ARBA" id="ARBA00049985"/>
    </source>
</evidence>
<evidence type="ECO:0000256" key="3">
    <source>
        <dbReference type="ARBA" id="ARBA00022475"/>
    </source>
</evidence>
<comment type="subcellular location">
    <subcellularLocation>
        <location evidence="1">Cell membrane</location>
        <topology evidence="1">Peripheral membrane protein</topology>
        <orientation evidence="1">Cytoplasmic side</orientation>
    </subcellularLocation>
</comment>
<dbReference type="FunFam" id="3.40.50.300:FF:000589">
    <property type="entry name" value="ABC transporter, ATP-binding subunit"/>
    <property type="match status" value="1"/>
</dbReference>
<dbReference type="PROSITE" id="PS00211">
    <property type="entry name" value="ABC_TRANSPORTER_1"/>
    <property type="match status" value="1"/>
</dbReference>
<dbReference type="NCBIfam" id="TIGR01188">
    <property type="entry name" value="drrA"/>
    <property type="match status" value="1"/>
</dbReference>
<dbReference type="Pfam" id="PF00005">
    <property type="entry name" value="ABC_tran"/>
    <property type="match status" value="1"/>
</dbReference>
<feature type="domain" description="ABC transporter" evidence="11">
    <location>
        <begin position="7"/>
        <end position="237"/>
    </location>
</feature>
<evidence type="ECO:0000256" key="10">
    <source>
        <dbReference type="SAM" id="MobiDB-lite"/>
    </source>
</evidence>
<keyword evidence="4" id="KW-0547">Nucleotide-binding</keyword>
<dbReference type="GO" id="GO:0016887">
    <property type="term" value="F:ATP hydrolysis activity"/>
    <property type="evidence" value="ECO:0007669"/>
    <property type="project" value="InterPro"/>
</dbReference>
<protein>
    <submittedName>
        <fullName evidence="12">ATP-binding cassette domain-containing protein</fullName>
    </submittedName>
</protein>
<dbReference type="PANTHER" id="PTHR42711">
    <property type="entry name" value="ABC TRANSPORTER ATP-BINDING PROTEIN"/>
    <property type="match status" value="1"/>
</dbReference>
<evidence type="ECO:0000256" key="2">
    <source>
        <dbReference type="ARBA" id="ARBA00022448"/>
    </source>
</evidence>
<keyword evidence="6" id="KW-1278">Translocase</keyword>
<sequence length="338" mass="35463">MTGDLAIETDGLVKTFGATRAVDGVSLTVPRGCVYGVLGPNGAGKTTTIRILATLLRPDGGSARVLGRDVVREAAAVRRLVSLTGQFASVDADLTAEENLVLLGRLLGYSRRRARRRAGELLAAFDLTGAARHQASRLSGGMRRKLDLAASIIVAPDLLFLDEPTIGLDPRSRSALWEIVRGIVADGTTVLLTTQYLDEADKLADRIGVIDHGRVIAAGTRGELKASVGSAGIRIRLLDPAQRDRARDLIADHQITVRDEPDPAVFSARIPAQQRAEAAGELAAHALGRLAGAGIGVSDFALGQPSLDEVFLALTGTHAAPARPEQPQPGPAGAEAVR</sequence>
<dbReference type="EMBL" id="RPFW01000001">
    <property type="protein sequence ID" value="TVZ07414.1"/>
    <property type="molecule type" value="Genomic_DNA"/>
</dbReference>
<dbReference type="InterPro" id="IPR017871">
    <property type="entry name" value="ABC_transporter-like_CS"/>
</dbReference>
<keyword evidence="8" id="KW-0046">Antibiotic resistance</keyword>
<dbReference type="GO" id="GO:0043215">
    <property type="term" value="P:daunorubicin transport"/>
    <property type="evidence" value="ECO:0007669"/>
    <property type="project" value="InterPro"/>
</dbReference>
<evidence type="ECO:0000313" key="12">
    <source>
        <dbReference type="EMBL" id="TVZ07414.1"/>
    </source>
</evidence>
<dbReference type="InterPro" id="IPR003593">
    <property type="entry name" value="AAA+_ATPase"/>
</dbReference>
<evidence type="ECO:0000259" key="11">
    <source>
        <dbReference type="PROSITE" id="PS50893"/>
    </source>
</evidence>
<evidence type="ECO:0000256" key="5">
    <source>
        <dbReference type="ARBA" id="ARBA00022840"/>
    </source>
</evidence>
<dbReference type="GO" id="GO:0046677">
    <property type="term" value="P:response to antibiotic"/>
    <property type="evidence" value="ECO:0007669"/>
    <property type="project" value="UniProtKB-KW"/>
</dbReference>
<feature type="region of interest" description="Disordered" evidence="10">
    <location>
        <begin position="318"/>
        <end position="338"/>
    </location>
</feature>
<dbReference type="GO" id="GO:0005886">
    <property type="term" value="C:plasma membrane"/>
    <property type="evidence" value="ECO:0007669"/>
    <property type="project" value="UniProtKB-SubCell"/>
</dbReference>
<gene>
    <name evidence="12" type="ORF">EAS64_03610</name>
</gene>
<dbReference type="Gene3D" id="3.40.50.300">
    <property type="entry name" value="P-loop containing nucleotide triphosphate hydrolases"/>
    <property type="match status" value="1"/>
</dbReference>
<dbReference type="InterPro" id="IPR005894">
    <property type="entry name" value="DrrA"/>
</dbReference>
<dbReference type="InterPro" id="IPR027417">
    <property type="entry name" value="P-loop_NTPase"/>
</dbReference>
<evidence type="ECO:0000256" key="4">
    <source>
        <dbReference type="ARBA" id="ARBA00022741"/>
    </source>
</evidence>
<keyword evidence="2" id="KW-0813">Transport</keyword>
<organism evidence="12 13">
    <name type="scientific">Trebonia kvetii</name>
    <dbReference type="NCBI Taxonomy" id="2480626"/>
    <lineage>
        <taxon>Bacteria</taxon>
        <taxon>Bacillati</taxon>
        <taxon>Actinomycetota</taxon>
        <taxon>Actinomycetes</taxon>
        <taxon>Streptosporangiales</taxon>
        <taxon>Treboniaceae</taxon>
        <taxon>Trebonia</taxon>
    </lineage>
</organism>
<accession>A0A6P2C7N6</accession>
<dbReference type="PROSITE" id="PS50893">
    <property type="entry name" value="ABC_TRANSPORTER_2"/>
    <property type="match status" value="1"/>
</dbReference>
<keyword evidence="13" id="KW-1185">Reference proteome</keyword>
<dbReference type="SMART" id="SM00382">
    <property type="entry name" value="AAA"/>
    <property type="match status" value="1"/>
</dbReference>
<evidence type="ECO:0000256" key="8">
    <source>
        <dbReference type="ARBA" id="ARBA00023251"/>
    </source>
</evidence>
<evidence type="ECO:0000256" key="1">
    <source>
        <dbReference type="ARBA" id="ARBA00004413"/>
    </source>
</evidence>
<keyword evidence="7" id="KW-0472">Membrane</keyword>
<comment type="similarity">
    <text evidence="9">Belongs to the ABC transporter superfamily. Drug exporter-1 (DrugE1) (TC 3.A.1.105) family.</text>
</comment>
<evidence type="ECO:0000256" key="7">
    <source>
        <dbReference type="ARBA" id="ARBA00023136"/>
    </source>
</evidence>
<dbReference type="GO" id="GO:1900753">
    <property type="term" value="P:doxorubicin transport"/>
    <property type="evidence" value="ECO:0007669"/>
    <property type="project" value="InterPro"/>
</dbReference>
<reference evidence="12 13" key="1">
    <citation type="submission" date="2018-11" db="EMBL/GenBank/DDBJ databases">
        <title>Trebonia kvetii gen.nov., sp.nov., a novel acidophilic actinobacterium, and proposal of the new actinobacterial family Treboniaceae fam. nov.</title>
        <authorList>
            <person name="Rapoport D."/>
            <person name="Sagova-Mareckova M."/>
            <person name="Sedlacek I."/>
            <person name="Provaznik J."/>
            <person name="Kralova S."/>
            <person name="Pavlinic D."/>
            <person name="Benes V."/>
            <person name="Kopecky J."/>
        </authorList>
    </citation>
    <scope>NUCLEOTIDE SEQUENCE [LARGE SCALE GENOMIC DNA]</scope>
    <source>
        <strain evidence="12 13">15Tr583</strain>
    </source>
</reference>
<comment type="caution">
    <text evidence="12">The sequence shown here is derived from an EMBL/GenBank/DDBJ whole genome shotgun (WGS) entry which is preliminary data.</text>
</comment>
<dbReference type="Proteomes" id="UP000460272">
    <property type="component" value="Unassembled WGS sequence"/>
</dbReference>
<proteinExistence type="inferred from homology"/>
<keyword evidence="5 12" id="KW-0067">ATP-binding</keyword>